<evidence type="ECO:0000256" key="1">
    <source>
        <dbReference type="ARBA" id="ARBA00023277"/>
    </source>
</evidence>
<dbReference type="EMBL" id="JBHUEA010000003">
    <property type="protein sequence ID" value="MFD1720440.1"/>
    <property type="molecule type" value="Genomic_DNA"/>
</dbReference>
<dbReference type="Gene3D" id="3.20.20.150">
    <property type="entry name" value="Divalent-metal-dependent TIM barrel enzymes"/>
    <property type="match status" value="1"/>
</dbReference>
<dbReference type="RefSeq" id="WP_377931768.1">
    <property type="nucleotide sequence ID" value="NZ_JBHUEA010000003.1"/>
</dbReference>
<dbReference type="SUPFAM" id="SSF51658">
    <property type="entry name" value="Xylose isomerase-like"/>
    <property type="match status" value="1"/>
</dbReference>
<gene>
    <name evidence="3" type="ORF">ACFSBI_02665</name>
</gene>
<dbReference type="Pfam" id="PF01261">
    <property type="entry name" value="AP_endonuc_2"/>
    <property type="match status" value="1"/>
</dbReference>
<comment type="caution">
    <text evidence="3">The sequence shown here is derived from an EMBL/GenBank/DDBJ whole genome shotgun (WGS) entry which is preliminary data.</text>
</comment>
<dbReference type="InterPro" id="IPR050312">
    <property type="entry name" value="IolE/XylAMocC-like"/>
</dbReference>
<dbReference type="InterPro" id="IPR013022">
    <property type="entry name" value="Xyl_isomerase-like_TIM-brl"/>
</dbReference>
<evidence type="ECO:0000259" key="2">
    <source>
        <dbReference type="Pfam" id="PF01261"/>
    </source>
</evidence>
<proteinExistence type="predicted"/>
<organism evidence="3 4">
    <name type="scientific">Amnibacterium endophyticum</name>
    <dbReference type="NCBI Taxonomy" id="2109337"/>
    <lineage>
        <taxon>Bacteria</taxon>
        <taxon>Bacillati</taxon>
        <taxon>Actinomycetota</taxon>
        <taxon>Actinomycetes</taxon>
        <taxon>Micrococcales</taxon>
        <taxon>Microbacteriaceae</taxon>
        <taxon>Amnibacterium</taxon>
    </lineage>
</organism>
<keyword evidence="3" id="KW-0413">Isomerase</keyword>
<reference evidence="4" key="1">
    <citation type="journal article" date="2019" name="Int. J. Syst. Evol. Microbiol.">
        <title>The Global Catalogue of Microorganisms (GCM) 10K type strain sequencing project: providing services to taxonomists for standard genome sequencing and annotation.</title>
        <authorList>
            <consortium name="The Broad Institute Genomics Platform"/>
            <consortium name="The Broad Institute Genome Sequencing Center for Infectious Disease"/>
            <person name="Wu L."/>
            <person name="Ma J."/>
        </authorList>
    </citation>
    <scope>NUCLEOTIDE SEQUENCE [LARGE SCALE GENOMIC DNA]</scope>
    <source>
        <strain evidence="4">CGMCC 1.12471</strain>
    </source>
</reference>
<evidence type="ECO:0000313" key="4">
    <source>
        <dbReference type="Proteomes" id="UP001597347"/>
    </source>
</evidence>
<dbReference type="Proteomes" id="UP001597347">
    <property type="component" value="Unassembled WGS sequence"/>
</dbReference>
<keyword evidence="4" id="KW-1185">Reference proteome</keyword>
<sequence>MDGSPAPQLIATSWTSAGDVRPGRTGGVSPVDVDERIAAVAAAGYAGLGLGLDDLLHLERTIGLDGLRDRIAAAGLRHVEVEFLDDWWLEGARREASDAARAGLLRAAEALGARHVKVGCGAFGDSRDHARLVDELRLLADQAADHGTRIALEPGAGSALDLAGEAIPLVTELAHPALGLMLDPWHLVRAGLPYAQVLSDLPEGLVVAAELSDGAAICEGTLFDDTFDRRLPPGEGDFDVAAFVAAVRGAGFDGPWGVEVMSERTRQQAPAEVLATCARTARDCLTA</sequence>
<dbReference type="PANTHER" id="PTHR12110:SF21">
    <property type="entry name" value="XYLOSE ISOMERASE-LIKE TIM BARREL DOMAIN-CONTAINING PROTEIN"/>
    <property type="match status" value="1"/>
</dbReference>
<dbReference type="PANTHER" id="PTHR12110">
    <property type="entry name" value="HYDROXYPYRUVATE ISOMERASE"/>
    <property type="match status" value="1"/>
</dbReference>
<keyword evidence="1" id="KW-0119">Carbohydrate metabolism</keyword>
<evidence type="ECO:0000313" key="3">
    <source>
        <dbReference type="EMBL" id="MFD1720440.1"/>
    </source>
</evidence>
<accession>A0ABW4LAZ4</accession>
<feature type="domain" description="Xylose isomerase-like TIM barrel" evidence="2">
    <location>
        <begin position="37"/>
        <end position="268"/>
    </location>
</feature>
<dbReference type="InterPro" id="IPR036237">
    <property type="entry name" value="Xyl_isomerase-like_sf"/>
</dbReference>
<protein>
    <submittedName>
        <fullName evidence="3">Sugar phosphate isomerase/epimerase family protein</fullName>
    </submittedName>
</protein>
<dbReference type="GO" id="GO:0016853">
    <property type="term" value="F:isomerase activity"/>
    <property type="evidence" value="ECO:0007669"/>
    <property type="project" value="UniProtKB-KW"/>
</dbReference>
<name>A0ABW4LAZ4_9MICO</name>